<evidence type="ECO:0000313" key="2">
    <source>
        <dbReference type="EMBL" id="OOF51734.1"/>
    </source>
</evidence>
<dbReference type="STRING" id="1908264.BKK54_01790"/>
<sequence>MKRRVFYSFHYQKDNWRVSQIRNIGAIEGNKIATDNEWEEVKRQGDLAIRYWINENLENRSCLIVLIGEETSTRKWVLYEIEEAWNRGMGVLGVYIENLKDNKGNFSQRGKNPFEKFNFQDDSFIPFSCIVPILDPEKFEMESFFTDLGGNSSYNIIGKNLEQYIEKAIEKRKGLGNIIKNV</sequence>
<feature type="domain" description="Thoeris protein ThsB TIR-like" evidence="1">
    <location>
        <begin position="6"/>
        <end position="100"/>
    </location>
</feature>
<accession>A0A1V3J925</accession>
<comment type="caution">
    <text evidence="2">The sequence shown here is derived from an EMBL/GenBank/DDBJ whole genome shotgun (WGS) entry which is preliminary data.</text>
</comment>
<dbReference type="Gene3D" id="3.40.50.11200">
    <property type="match status" value="1"/>
</dbReference>
<dbReference type="InterPro" id="IPR036490">
    <property type="entry name" value="ThsB_TIR-like_sf"/>
</dbReference>
<dbReference type="SUPFAM" id="SSF52206">
    <property type="entry name" value="Hypothetical protein MTH538"/>
    <property type="match status" value="1"/>
</dbReference>
<evidence type="ECO:0000313" key="3">
    <source>
        <dbReference type="Proteomes" id="UP000188481"/>
    </source>
</evidence>
<keyword evidence="3" id="KW-1185">Reference proteome</keyword>
<organism evidence="2 3">
    <name type="scientific">Rodentibacter genomosp. 1</name>
    <dbReference type="NCBI Taxonomy" id="1908264"/>
    <lineage>
        <taxon>Bacteria</taxon>
        <taxon>Pseudomonadati</taxon>
        <taxon>Pseudomonadota</taxon>
        <taxon>Gammaproteobacteria</taxon>
        <taxon>Pasteurellales</taxon>
        <taxon>Pasteurellaceae</taxon>
        <taxon>Rodentibacter</taxon>
    </lineage>
</organism>
<dbReference type="EMBL" id="MLHN01000003">
    <property type="protein sequence ID" value="OOF51734.1"/>
    <property type="molecule type" value="Genomic_DNA"/>
</dbReference>
<name>A0A1V3J925_9PAST</name>
<dbReference type="InterPro" id="IPR015032">
    <property type="entry name" value="ThsB__TIR-like_domain"/>
</dbReference>
<proteinExistence type="predicted"/>
<dbReference type="AlphaFoldDB" id="A0A1V3J925"/>
<evidence type="ECO:0000259" key="1">
    <source>
        <dbReference type="Pfam" id="PF08937"/>
    </source>
</evidence>
<gene>
    <name evidence="2" type="ORF">BKK54_01790</name>
</gene>
<reference evidence="2 3" key="1">
    <citation type="submission" date="2016-10" db="EMBL/GenBank/DDBJ databases">
        <title>Rodentibacter gen. nov. and new species.</title>
        <authorList>
            <person name="Christensen H."/>
        </authorList>
    </citation>
    <scope>NUCLEOTIDE SEQUENCE [LARGE SCALE GENOMIC DNA]</scope>
    <source>
        <strain evidence="3">ppn416</strain>
    </source>
</reference>
<dbReference type="RefSeq" id="WP_077540948.1">
    <property type="nucleotide sequence ID" value="NZ_MLHN01000003.1"/>
</dbReference>
<dbReference type="Proteomes" id="UP000188481">
    <property type="component" value="Unassembled WGS sequence"/>
</dbReference>
<dbReference type="Pfam" id="PF08937">
    <property type="entry name" value="ThsB_TIR"/>
    <property type="match status" value="1"/>
</dbReference>
<protein>
    <recommendedName>
        <fullName evidence="1">Thoeris protein ThsB TIR-like domain-containing protein</fullName>
    </recommendedName>
</protein>